<dbReference type="RefSeq" id="XP_013890761.1">
    <property type="nucleotide sequence ID" value="XM_014035307.1"/>
</dbReference>
<evidence type="ECO:0000313" key="3">
    <source>
        <dbReference type="Proteomes" id="UP000054498"/>
    </source>
</evidence>
<gene>
    <name evidence="2" type="ORF">MNEG_16223</name>
</gene>
<name>A0A0D2LP28_9CHLO</name>
<evidence type="ECO:0000313" key="2">
    <source>
        <dbReference type="EMBL" id="KIY91741.1"/>
    </source>
</evidence>
<dbReference type="STRING" id="145388.A0A0D2LP28"/>
<dbReference type="EMBL" id="KK106343">
    <property type="protein sequence ID" value="KIY91741.1"/>
    <property type="molecule type" value="Genomic_DNA"/>
</dbReference>
<dbReference type="OrthoDB" id="428159at2759"/>
<reference evidence="2 3" key="1">
    <citation type="journal article" date="2013" name="BMC Genomics">
        <title>Reconstruction of the lipid metabolism for the microalga Monoraphidium neglectum from its genome sequence reveals characteristics suitable for biofuel production.</title>
        <authorList>
            <person name="Bogen C."/>
            <person name="Al-Dilaimi A."/>
            <person name="Albersmeier A."/>
            <person name="Wichmann J."/>
            <person name="Grundmann M."/>
            <person name="Rupp O."/>
            <person name="Lauersen K.J."/>
            <person name="Blifernez-Klassen O."/>
            <person name="Kalinowski J."/>
            <person name="Goesmann A."/>
            <person name="Mussgnug J.H."/>
            <person name="Kruse O."/>
        </authorList>
    </citation>
    <scope>NUCLEOTIDE SEQUENCE [LARGE SCALE GENOMIC DNA]</scope>
    <source>
        <strain evidence="2 3">SAG 48.87</strain>
    </source>
</reference>
<accession>A0A0D2LP28</accession>
<feature type="compositionally biased region" description="Polar residues" evidence="1">
    <location>
        <begin position="118"/>
        <end position="127"/>
    </location>
</feature>
<protein>
    <submittedName>
        <fullName evidence="2">Uncharacterized protein</fullName>
    </submittedName>
</protein>
<dbReference type="AlphaFoldDB" id="A0A0D2LP28"/>
<feature type="non-terminal residue" evidence="2">
    <location>
        <position position="398"/>
    </location>
</feature>
<evidence type="ECO:0000256" key="1">
    <source>
        <dbReference type="SAM" id="MobiDB-lite"/>
    </source>
</evidence>
<sequence>MTHSASMPASHMGLAAAAGSIAPPPAPGAPSAGGRVGPAHARSTSMGMVSVAGSEASGAGGSGGVGGSGGPELLRMLALYADLGLEYTMTGPDSSILAELRGLAIKAQERTLEDDRPTTTASITTPIHSADPAAIPSPTEAAAIADPAAAAAAAAELPQPAAGPGSEAAAVAVARGQQVAISILEPCDVTARYRVSETLQDVKLDISDVQLRMSPDVMALIMHQLEAVYAPLVVPPPDQPLARCHTFELVWSSRGLGGGGGAAPPFATAGAGGVDTMSSEKGVSIWRPQAPTGYAIAGDIVTPGVAHPNHQVVAIAINSGFVRYPVSYQLVWEAPGVSVWRPVPPPGYVALGCVAAPGAAPPPLKAAVVAHRLAVVEAPLGECALLCANGNLWSVANS</sequence>
<dbReference type="Proteomes" id="UP000054498">
    <property type="component" value="Unassembled WGS sequence"/>
</dbReference>
<dbReference type="KEGG" id="mng:MNEG_16223"/>
<dbReference type="PANTHER" id="PTHR48219">
    <property type="entry name" value="VACUOLAR PROTEIN SORTING-ASSOCIATED PROTEIN 62-RELATED"/>
    <property type="match status" value="1"/>
</dbReference>
<feature type="region of interest" description="Disordered" evidence="1">
    <location>
        <begin position="109"/>
        <end position="134"/>
    </location>
</feature>
<dbReference type="PANTHER" id="PTHR48219:SF2">
    <property type="entry name" value="VACUOLAR PROTEIN SORTING-ASSOCIATED PROTEIN 62"/>
    <property type="match status" value="1"/>
</dbReference>
<organism evidence="2 3">
    <name type="scientific">Monoraphidium neglectum</name>
    <dbReference type="NCBI Taxonomy" id="145388"/>
    <lineage>
        <taxon>Eukaryota</taxon>
        <taxon>Viridiplantae</taxon>
        <taxon>Chlorophyta</taxon>
        <taxon>core chlorophytes</taxon>
        <taxon>Chlorophyceae</taxon>
        <taxon>CS clade</taxon>
        <taxon>Sphaeropleales</taxon>
        <taxon>Selenastraceae</taxon>
        <taxon>Monoraphidium</taxon>
    </lineage>
</organism>
<proteinExistence type="predicted"/>
<keyword evidence="3" id="KW-1185">Reference proteome</keyword>
<dbReference type="GeneID" id="25733961"/>